<accession>A0A9X1MEW8</accession>
<evidence type="ECO:0000256" key="4">
    <source>
        <dbReference type="ARBA" id="ARBA00022692"/>
    </source>
</evidence>
<evidence type="ECO:0000256" key="1">
    <source>
        <dbReference type="ARBA" id="ARBA00004651"/>
    </source>
</evidence>
<dbReference type="GO" id="GO:0005886">
    <property type="term" value="C:plasma membrane"/>
    <property type="evidence" value="ECO:0007669"/>
    <property type="project" value="UniProtKB-SubCell"/>
</dbReference>
<keyword evidence="4 7" id="KW-0812">Transmembrane</keyword>
<keyword evidence="3" id="KW-1003">Cell membrane</keyword>
<protein>
    <submittedName>
        <fullName evidence="8">Sulfate exporter family transporter</fullName>
    </submittedName>
</protein>
<feature type="transmembrane region" description="Helical" evidence="7">
    <location>
        <begin position="247"/>
        <end position="265"/>
    </location>
</feature>
<dbReference type="PANTHER" id="PTHR30106">
    <property type="entry name" value="INNER MEMBRANE PROTEIN YEIH-RELATED"/>
    <property type="match status" value="1"/>
</dbReference>
<keyword evidence="5 7" id="KW-1133">Transmembrane helix</keyword>
<feature type="transmembrane region" description="Helical" evidence="7">
    <location>
        <begin position="12"/>
        <end position="31"/>
    </location>
</feature>
<reference evidence="8" key="1">
    <citation type="submission" date="2021-10" db="EMBL/GenBank/DDBJ databases">
        <title>Novel species in genus Arthrobacter.</title>
        <authorList>
            <person name="Liu Y."/>
        </authorList>
    </citation>
    <scope>NUCLEOTIDE SEQUENCE</scope>
    <source>
        <strain evidence="8">Zg-Y453</strain>
    </source>
</reference>
<name>A0A9X1MEW8_9MICC</name>
<keyword evidence="9" id="KW-1185">Reference proteome</keyword>
<dbReference type="InterPro" id="IPR018383">
    <property type="entry name" value="UPF0324_pro"/>
</dbReference>
<dbReference type="RefSeq" id="WP_227896693.1">
    <property type="nucleotide sequence ID" value="NZ_CP099466.1"/>
</dbReference>
<dbReference type="PANTHER" id="PTHR30106:SF2">
    <property type="entry name" value="UPF0324 INNER MEMBRANE PROTEIN YEIH"/>
    <property type="match status" value="1"/>
</dbReference>
<evidence type="ECO:0000313" key="8">
    <source>
        <dbReference type="EMBL" id="MCC3298818.1"/>
    </source>
</evidence>
<feature type="transmembrane region" description="Helical" evidence="7">
    <location>
        <begin position="309"/>
        <end position="332"/>
    </location>
</feature>
<evidence type="ECO:0000256" key="5">
    <source>
        <dbReference type="ARBA" id="ARBA00022989"/>
    </source>
</evidence>
<feature type="transmembrane region" description="Helical" evidence="7">
    <location>
        <begin position="210"/>
        <end position="235"/>
    </location>
</feature>
<dbReference type="Pfam" id="PF03601">
    <property type="entry name" value="Cons_hypoth698"/>
    <property type="match status" value="1"/>
</dbReference>
<comment type="caution">
    <text evidence="8">The sequence shown here is derived from an EMBL/GenBank/DDBJ whole genome shotgun (WGS) entry which is preliminary data.</text>
</comment>
<comment type="subcellular location">
    <subcellularLocation>
        <location evidence="1">Cell membrane</location>
        <topology evidence="1">Multi-pass membrane protein</topology>
    </subcellularLocation>
</comment>
<evidence type="ECO:0000256" key="6">
    <source>
        <dbReference type="ARBA" id="ARBA00023136"/>
    </source>
</evidence>
<evidence type="ECO:0000313" key="9">
    <source>
        <dbReference type="Proteomes" id="UP001139158"/>
    </source>
</evidence>
<keyword evidence="6 7" id="KW-0472">Membrane</keyword>
<feature type="transmembrane region" description="Helical" evidence="7">
    <location>
        <begin position="155"/>
        <end position="174"/>
    </location>
</feature>
<sequence>MPQPADLRKLAPGLAAVAVAVLAGFLLHRVAAGIPVLTAAVVLGLLAGNIPGPAALAAGSWRPGIALAAKRFLRLGIVLLGLKVSLVDIAGLGWISVGLVIALVGFSFAATWFICRLFRLPGEESVLVAAGFSICGVSAVGAVAAARAVPAERTAVPAAMVTLCGTLAIAVLPLLSGMLGLSPDTFGFLTGASVHDVGQVVATAQTAGPAALALAVVVKLVRVLMLAPVSALAGLDHRRRSEGTGTYPPLVPLFVAGFLAAVALRTSGVLPSGVLDVAAGLQEVLFAAALFGLGVSVNLRQLARTGGPAVAASLVSWSLIVSGALILAVLLVPAG</sequence>
<dbReference type="AlphaFoldDB" id="A0A9X1MEW8"/>
<feature type="transmembrane region" description="Helical" evidence="7">
    <location>
        <begin position="71"/>
        <end position="87"/>
    </location>
</feature>
<proteinExistence type="inferred from homology"/>
<comment type="similarity">
    <text evidence="2">Belongs to the UPF0324 family.</text>
</comment>
<feature type="transmembrane region" description="Helical" evidence="7">
    <location>
        <begin position="93"/>
        <end position="114"/>
    </location>
</feature>
<evidence type="ECO:0000256" key="2">
    <source>
        <dbReference type="ARBA" id="ARBA00007977"/>
    </source>
</evidence>
<feature type="transmembrane region" description="Helical" evidence="7">
    <location>
        <begin position="277"/>
        <end position="297"/>
    </location>
</feature>
<dbReference type="EMBL" id="JAJFZV010000015">
    <property type="protein sequence ID" value="MCC3298818.1"/>
    <property type="molecule type" value="Genomic_DNA"/>
</dbReference>
<organism evidence="8 9">
    <name type="scientific">Arthrobacter caoxuetaonis</name>
    <dbReference type="NCBI Taxonomy" id="2886935"/>
    <lineage>
        <taxon>Bacteria</taxon>
        <taxon>Bacillati</taxon>
        <taxon>Actinomycetota</taxon>
        <taxon>Actinomycetes</taxon>
        <taxon>Micrococcales</taxon>
        <taxon>Micrococcaceae</taxon>
        <taxon>Arthrobacter</taxon>
    </lineage>
</organism>
<gene>
    <name evidence="8" type="ORF">LJ757_13545</name>
</gene>
<evidence type="ECO:0000256" key="7">
    <source>
        <dbReference type="SAM" id="Phobius"/>
    </source>
</evidence>
<feature type="transmembrane region" description="Helical" evidence="7">
    <location>
        <begin position="37"/>
        <end position="59"/>
    </location>
</feature>
<feature type="transmembrane region" description="Helical" evidence="7">
    <location>
        <begin position="126"/>
        <end position="149"/>
    </location>
</feature>
<evidence type="ECO:0000256" key="3">
    <source>
        <dbReference type="ARBA" id="ARBA00022475"/>
    </source>
</evidence>
<dbReference type="Proteomes" id="UP001139158">
    <property type="component" value="Unassembled WGS sequence"/>
</dbReference>